<feature type="compositionally biased region" description="Basic and acidic residues" evidence="1">
    <location>
        <begin position="979"/>
        <end position="991"/>
    </location>
</feature>
<organism evidence="3 4">
    <name type="scientific">Caenorhabditis remanei</name>
    <name type="common">Caenorhabditis vulgaris</name>
    <dbReference type="NCBI Taxonomy" id="31234"/>
    <lineage>
        <taxon>Eukaryota</taxon>
        <taxon>Metazoa</taxon>
        <taxon>Ecdysozoa</taxon>
        <taxon>Nematoda</taxon>
        <taxon>Chromadorea</taxon>
        <taxon>Rhabditida</taxon>
        <taxon>Rhabditina</taxon>
        <taxon>Rhabditomorpha</taxon>
        <taxon>Rhabditoidea</taxon>
        <taxon>Rhabditidae</taxon>
        <taxon>Peloderinae</taxon>
        <taxon>Caenorhabditis</taxon>
    </lineage>
</organism>
<feature type="domain" description="Domain of unknown function WSN" evidence="2">
    <location>
        <begin position="122"/>
        <end position="190"/>
    </location>
</feature>
<dbReference type="CTD" id="9802395"/>
<evidence type="ECO:0000313" key="3">
    <source>
        <dbReference type="EMBL" id="KAF1762878.1"/>
    </source>
</evidence>
<dbReference type="PANTHER" id="PTHR32525">
    <property type="entry name" value="PROTEIN-TYROSINE-PHOSPHATASE"/>
    <property type="match status" value="1"/>
</dbReference>
<dbReference type="Proteomes" id="UP000483820">
    <property type="component" value="Chromosome III"/>
</dbReference>
<sequence length="1055" mass="118307">MYRIRQSKLKVGVVRKNNSKGACKKSRFGVMSNMKNKLLIFLACSILTTASNGLKQSADIGNANYPPSSDEIHNDPQKMDRLYIPSGTYKVTNKDPHHRTYSEPHPSDSKSDRSRFRRDSNENFTSIVDRMEKISRVVNGISIQQGIINGTIKPDVLIAELLNFGSVSLSDIDGIKLDELSKVVQDIQSLSTTLAKNDEVARMEKRLTTISLFVRESNGVSELKEPSKEYSNALIAWKTLNVDWTKFNELNTYYLGFLNAIETFKSQSVAVGDINLGISTLTYLVNSLAAGNLDTYSDTLKSDVLRKADSIFAPFISFQKSVASFRKNENLLMYSSTRDRTPLGALRDKLNALNEVGKGAKAHLSNVSKLGQLFIGRHHRSSGNILIHTNGFPNGFKDLEQVSDDLKDPWIEQAVDGQSESLAKALVQLRTLARATRSVDETMGPKTNAETVSMADIHKKVTMLSEMNHPLADVAGKLQDIQNACSSVNVQPDSQDAFVLLQNQIVEFTKKLKAVDHVIAVTHTLNTDKNTQLTAVSHICKSHVGSNYAETQENLKTSKEYQEIVDLILPLNASLGLIGKSASLEPLSNILQNYTTIATYVKESTSFTSMLKNLQGIKELSQVDEVLDALRSHRDIKISNFDPVAAKLEKVRPKLKDLQSSIGNMKGADSLEKKSLVEIRDLFKDSQNIGGATRVFRSMRMVKKKNQTVMTPAMEKLIQNQLKHVSQPQQDQLNQLLGLDKELTTLIAAIDKIETSVTPSPSTDLVSLWPIFSLANGSQGIPMDFLEISETIDELSKDPNLKSHQQDLLKIKDDLDSLDSLGLDYSKHQTAIKETEESLKQLDLFFELFKKKITPKNVSQDRKGPLEKRPTGEGKNPSSDSRRSEKIEQKGSHHQDTNFKRFPNPRDKKYSYPTSTKFKSSGAAKKPKLTDKKDSGVDAKTLYVAMGGAPKSVPYYSEEEEEEEEEMDFDSAPTSSEAAFRRPRIDPRRDPIPYFCPQQYRISEEIDFEPRIPKYDLSSEIQKQPERVPYFPEAPKEKEEPEEAEPKERQYNHRS</sequence>
<reference evidence="3 4" key="1">
    <citation type="submission" date="2019-12" db="EMBL/GenBank/DDBJ databases">
        <title>Chromosome-level assembly of the Caenorhabditis remanei genome.</title>
        <authorList>
            <person name="Teterina A.A."/>
            <person name="Willis J.H."/>
            <person name="Phillips P.C."/>
        </authorList>
    </citation>
    <scope>NUCLEOTIDE SEQUENCE [LARGE SCALE GENOMIC DNA]</scope>
    <source>
        <strain evidence="3 4">PX506</strain>
        <tissue evidence="3">Whole organism</tissue>
    </source>
</reference>
<dbReference type="SMART" id="SM00453">
    <property type="entry name" value="WSN"/>
    <property type="match status" value="1"/>
</dbReference>
<evidence type="ECO:0000256" key="1">
    <source>
        <dbReference type="SAM" id="MobiDB-lite"/>
    </source>
</evidence>
<evidence type="ECO:0000259" key="2">
    <source>
        <dbReference type="SMART" id="SM00453"/>
    </source>
</evidence>
<dbReference type="RefSeq" id="XP_053587824.1">
    <property type="nucleotide sequence ID" value="XM_053728247.1"/>
</dbReference>
<name>A0A6A5H568_CAERE</name>
<protein>
    <recommendedName>
        <fullName evidence="2">Domain of unknown function WSN domain-containing protein</fullName>
    </recommendedName>
</protein>
<feature type="compositionally biased region" description="Acidic residues" evidence="1">
    <location>
        <begin position="957"/>
        <end position="969"/>
    </location>
</feature>
<comment type="caution">
    <text evidence="3">The sequence shown here is derived from an EMBL/GenBank/DDBJ whole genome shotgun (WGS) entry which is preliminary data.</text>
</comment>
<feature type="compositionally biased region" description="Basic and acidic residues" evidence="1">
    <location>
        <begin position="880"/>
        <end position="910"/>
    </location>
</feature>
<feature type="region of interest" description="Disordered" evidence="1">
    <location>
        <begin position="857"/>
        <end position="993"/>
    </location>
</feature>
<evidence type="ECO:0000313" key="4">
    <source>
        <dbReference type="Proteomes" id="UP000483820"/>
    </source>
</evidence>
<proteinExistence type="predicted"/>
<dbReference type="GeneID" id="9802395"/>
<feature type="compositionally biased region" description="Basic and acidic residues" evidence="1">
    <location>
        <begin position="1034"/>
        <end position="1055"/>
    </location>
</feature>
<feature type="compositionally biased region" description="Basic and acidic residues" evidence="1">
    <location>
        <begin position="928"/>
        <end position="937"/>
    </location>
</feature>
<feature type="compositionally biased region" description="Basic and acidic residues" evidence="1">
    <location>
        <begin position="859"/>
        <end position="872"/>
    </location>
</feature>
<dbReference type="AlphaFoldDB" id="A0A6A5H568"/>
<dbReference type="EMBL" id="WUAV01000003">
    <property type="protein sequence ID" value="KAF1762878.1"/>
    <property type="molecule type" value="Genomic_DNA"/>
</dbReference>
<dbReference type="PANTHER" id="PTHR32525:SF0">
    <property type="entry name" value="DOMAIN OF UNKNOWN FUNCTION WSN DOMAIN-CONTAINING PROTEIN-RELATED"/>
    <property type="match status" value="1"/>
</dbReference>
<dbReference type="KEGG" id="crq:GCK72_011142"/>
<dbReference type="InterPro" id="IPR003125">
    <property type="entry name" value="WSN"/>
</dbReference>
<feature type="region of interest" description="Disordered" evidence="1">
    <location>
        <begin position="88"/>
        <end position="118"/>
    </location>
</feature>
<dbReference type="Pfam" id="PF02206">
    <property type="entry name" value="WSN"/>
    <property type="match status" value="1"/>
</dbReference>
<gene>
    <name evidence="3" type="ORF">GCK72_011142</name>
</gene>
<feature type="region of interest" description="Disordered" evidence="1">
    <location>
        <begin position="1007"/>
        <end position="1055"/>
    </location>
</feature>
<accession>A0A6A5H568</accession>
<feature type="compositionally biased region" description="Basic and acidic residues" evidence="1">
    <location>
        <begin position="92"/>
        <end position="118"/>
    </location>
</feature>